<proteinExistence type="predicted"/>
<organism evidence="1 2">
    <name type="scientific">Jatropha curcas</name>
    <name type="common">Barbados nut</name>
    <dbReference type="NCBI Taxonomy" id="180498"/>
    <lineage>
        <taxon>Eukaryota</taxon>
        <taxon>Viridiplantae</taxon>
        <taxon>Streptophyta</taxon>
        <taxon>Embryophyta</taxon>
        <taxon>Tracheophyta</taxon>
        <taxon>Spermatophyta</taxon>
        <taxon>Magnoliopsida</taxon>
        <taxon>eudicotyledons</taxon>
        <taxon>Gunneridae</taxon>
        <taxon>Pentapetalae</taxon>
        <taxon>rosids</taxon>
        <taxon>fabids</taxon>
        <taxon>Malpighiales</taxon>
        <taxon>Euphorbiaceae</taxon>
        <taxon>Crotonoideae</taxon>
        <taxon>Jatropheae</taxon>
        <taxon>Jatropha</taxon>
    </lineage>
</organism>
<dbReference type="AlphaFoldDB" id="A0A067KGD0"/>
<evidence type="ECO:0000313" key="2">
    <source>
        <dbReference type="Proteomes" id="UP000027138"/>
    </source>
</evidence>
<gene>
    <name evidence="1" type="ORF">JCGZ_15511</name>
</gene>
<evidence type="ECO:0000313" key="1">
    <source>
        <dbReference type="EMBL" id="KDP30899.1"/>
    </source>
</evidence>
<keyword evidence="2" id="KW-1185">Reference proteome</keyword>
<sequence length="118" mass="13616">MDLGGNEPKMTRKDEVEVILEEASDTEIEKLDISDEEKMKPATEVTRTLEQISVEKSREAMLIQIEKELIEEHNKELDEAIKHGKAVVKHTQSLIEYMKKVKNINDRRLAIFKVKATP</sequence>
<reference evidence="1 2" key="1">
    <citation type="journal article" date="2014" name="PLoS ONE">
        <title>Global Analysis of Gene Expression Profiles in Physic Nut (Jatropha curcas L.) Seedlings Exposed to Salt Stress.</title>
        <authorList>
            <person name="Zhang L."/>
            <person name="Zhang C."/>
            <person name="Wu P."/>
            <person name="Chen Y."/>
            <person name="Li M."/>
            <person name="Jiang H."/>
            <person name="Wu G."/>
        </authorList>
    </citation>
    <scope>NUCLEOTIDE SEQUENCE [LARGE SCALE GENOMIC DNA]</scope>
    <source>
        <strain evidence="2">cv. GZQX0401</strain>
        <tissue evidence="1">Young leaves</tissue>
    </source>
</reference>
<protein>
    <submittedName>
        <fullName evidence="1">Uncharacterized protein</fullName>
    </submittedName>
</protein>
<dbReference type="Proteomes" id="UP000027138">
    <property type="component" value="Unassembled WGS sequence"/>
</dbReference>
<accession>A0A067KGD0</accession>
<name>A0A067KGD0_JATCU</name>
<dbReference type="EMBL" id="KK914634">
    <property type="protein sequence ID" value="KDP30899.1"/>
    <property type="molecule type" value="Genomic_DNA"/>
</dbReference>